<keyword evidence="1" id="KW-1133">Transmembrane helix</keyword>
<dbReference type="AlphaFoldDB" id="Q8KBX6"/>
<dbReference type="STRING" id="194439.CT1656"/>
<gene>
    <name evidence="2" type="ordered locus">CT1656</name>
</gene>
<dbReference type="EMBL" id="AE006470">
    <property type="protein sequence ID" value="AAM72881.1"/>
    <property type="molecule type" value="Genomic_DNA"/>
</dbReference>
<protein>
    <submittedName>
        <fullName evidence="2">Uncharacterized protein</fullName>
    </submittedName>
</protein>
<sequence length="37" mass="4060">MLVACAKSLATALFIFFSAIYEVPLFIAGRSTKRADH</sequence>
<dbReference type="EnsemblBacteria" id="AAM72881">
    <property type="protein sequence ID" value="AAM72881"/>
    <property type="gene ID" value="CT1656"/>
</dbReference>
<evidence type="ECO:0000313" key="2">
    <source>
        <dbReference type="EMBL" id="AAM72881.1"/>
    </source>
</evidence>
<organism evidence="2 3">
    <name type="scientific">Chlorobaculum tepidum (strain ATCC 49652 / DSM 12025 / NBRC 103806 / TLS)</name>
    <name type="common">Chlorobium tepidum</name>
    <dbReference type="NCBI Taxonomy" id="194439"/>
    <lineage>
        <taxon>Bacteria</taxon>
        <taxon>Pseudomonadati</taxon>
        <taxon>Chlorobiota</taxon>
        <taxon>Chlorobiia</taxon>
        <taxon>Chlorobiales</taxon>
        <taxon>Chlorobiaceae</taxon>
        <taxon>Chlorobaculum</taxon>
    </lineage>
</organism>
<evidence type="ECO:0000256" key="1">
    <source>
        <dbReference type="SAM" id="Phobius"/>
    </source>
</evidence>
<keyword evidence="1" id="KW-0812">Transmembrane</keyword>
<reference evidence="2 3" key="1">
    <citation type="journal article" date="2002" name="Proc. Natl. Acad. Sci. U.S.A.">
        <title>The complete genome sequence of Chlorobium tepidum TLS, a photosynthetic, anaerobic, green-sulfur bacterium.</title>
        <authorList>
            <person name="Eisen J.A."/>
            <person name="Nelson K.E."/>
            <person name="Paulsen I.T."/>
            <person name="Heidelberg J.F."/>
            <person name="Wu M."/>
            <person name="Dodson R.J."/>
            <person name="Deboy R."/>
            <person name="Gwinn M.L."/>
            <person name="Nelson W.C."/>
            <person name="Haft D.H."/>
            <person name="Hickey E.K."/>
            <person name="Peterson J.D."/>
            <person name="Durkin A.S."/>
            <person name="Kolonay J.L."/>
            <person name="Yang F."/>
            <person name="Holt I."/>
            <person name="Umayam L.A."/>
            <person name="Mason T."/>
            <person name="Brenner M."/>
            <person name="Shea T.P."/>
            <person name="Parksey D."/>
            <person name="Nierman W.C."/>
            <person name="Feldblyum T.V."/>
            <person name="Hansen C.L."/>
            <person name="Craven M.B."/>
            <person name="Radune D."/>
            <person name="Vamathevan J."/>
            <person name="Khouri H."/>
            <person name="White O."/>
            <person name="Gruber T.M."/>
            <person name="Ketchum K.A."/>
            <person name="Venter J.C."/>
            <person name="Tettelin H."/>
            <person name="Bryant D.A."/>
            <person name="Fraser C.M."/>
        </authorList>
    </citation>
    <scope>NUCLEOTIDE SEQUENCE [LARGE SCALE GENOMIC DNA]</scope>
    <source>
        <strain evidence="3">ATCC 49652 / DSM 12025 / NBRC 103806 / TLS</strain>
    </source>
</reference>
<proteinExistence type="predicted"/>
<accession>Q8KBX6</accession>
<dbReference type="HOGENOM" id="CLU_3342024_0_0_10"/>
<dbReference type="KEGG" id="cte:CT1656"/>
<keyword evidence="3" id="KW-1185">Reference proteome</keyword>
<keyword evidence="1" id="KW-0472">Membrane</keyword>
<name>Q8KBX6_CHLTE</name>
<evidence type="ECO:0000313" key="3">
    <source>
        <dbReference type="Proteomes" id="UP000001007"/>
    </source>
</evidence>
<dbReference type="Proteomes" id="UP000001007">
    <property type="component" value="Chromosome"/>
</dbReference>
<feature type="transmembrane region" description="Helical" evidence="1">
    <location>
        <begin position="6"/>
        <end position="28"/>
    </location>
</feature>